<dbReference type="Proteomes" id="UP000756346">
    <property type="component" value="Unassembled WGS sequence"/>
</dbReference>
<comment type="caution">
    <text evidence="1">The sequence shown here is derived from an EMBL/GenBank/DDBJ whole genome shotgun (WGS) entry which is preliminary data.</text>
</comment>
<accession>A0A9P8XXP2</accession>
<gene>
    <name evidence="1" type="ORF">B0I36DRAFT_331976</name>
</gene>
<name>A0A9P8XXP2_9PEZI</name>
<proteinExistence type="predicted"/>
<evidence type="ECO:0000313" key="2">
    <source>
        <dbReference type="Proteomes" id="UP000756346"/>
    </source>
</evidence>
<keyword evidence="2" id="KW-1185">Reference proteome</keyword>
<reference evidence="1" key="1">
    <citation type="journal article" date="2021" name="Nat. Commun.">
        <title>Genetic determinants of endophytism in the Arabidopsis root mycobiome.</title>
        <authorList>
            <person name="Mesny F."/>
            <person name="Miyauchi S."/>
            <person name="Thiergart T."/>
            <person name="Pickel B."/>
            <person name="Atanasova L."/>
            <person name="Karlsson M."/>
            <person name="Huettel B."/>
            <person name="Barry K.W."/>
            <person name="Haridas S."/>
            <person name="Chen C."/>
            <person name="Bauer D."/>
            <person name="Andreopoulos W."/>
            <person name="Pangilinan J."/>
            <person name="LaButti K."/>
            <person name="Riley R."/>
            <person name="Lipzen A."/>
            <person name="Clum A."/>
            <person name="Drula E."/>
            <person name="Henrissat B."/>
            <person name="Kohler A."/>
            <person name="Grigoriev I.V."/>
            <person name="Martin F.M."/>
            <person name="Hacquard S."/>
        </authorList>
    </citation>
    <scope>NUCLEOTIDE SEQUENCE</scope>
    <source>
        <strain evidence="1">MPI-CAGE-CH-0230</strain>
    </source>
</reference>
<dbReference type="RefSeq" id="XP_046008286.1">
    <property type="nucleotide sequence ID" value="XM_046155049.1"/>
</dbReference>
<protein>
    <recommendedName>
        <fullName evidence="3">Heterokaryon incompatibility domain-containing protein</fullName>
    </recommendedName>
</protein>
<evidence type="ECO:0008006" key="3">
    <source>
        <dbReference type="Google" id="ProtNLM"/>
    </source>
</evidence>
<evidence type="ECO:0000313" key="1">
    <source>
        <dbReference type="EMBL" id="KAH7024738.1"/>
    </source>
</evidence>
<dbReference type="GeneID" id="70184595"/>
<dbReference type="AlphaFoldDB" id="A0A9P8XXP2"/>
<dbReference type="OrthoDB" id="2249119at2759"/>
<organism evidence="1 2">
    <name type="scientific">Microdochium trichocladiopsis</name>
    <dbReference type="NCBI Taxonomy" id="1682393"/>
    <lineage>
        <taxon>Eukaryota</taxon>
        <taxon>Fungi</taxon>
        <taxon>Dikarya</taxon>
        <taxon>Ascomycota</taxon>
        <taxon>Pezizomycotina</taxon>
        <taxon>Sordariomycetes</taxon>
        <taxon>Xylariomycetidae</taxon>
        <taxon>Xylariales</taxon>
        <taxon>Microdochiaceae</taxon>
        <taxon>Microdochium</taxon>
    </lineage>
</organism>
<dbReference type="PANTHER" id="PTHR10622">
    <property type="entry name" value="HET DOMAIN-CONTAINING PROTEIN"/>
    <property type="match status" value="1"/>
</dbReference>
<dbReference type="PANTHER" id="PTHR10622:SF12">
    <property type="entry name" value="HET DOMAIN-CONTAINING PROTEIN"/>
    <property type="match status" value="1"/>
</dbReference>
<dbReference type="EMBL" id="JAGTJQ010000009">
    <property type="protein sequence ID" value="KAH7024738.1"/>
    <property type="molecule type" value="Genomic_DNA"/>
</dbReference>
<sequence>MFAWYRQSSICYVYLGDVEVTNRLYLLADNSTATDNHSFNTWTTPSAVFKRDLAECRWLRRSWTLQELIAPSQVRIYSSDWMRLGDKHDPEWCQLLSQVTESHRGHSRRVMATRKRV</sequence>